<reference evidence="1 2" key="1">
    <citation type="journal article" date="2013" name="Genome Announc.">
        <title>Whole-Genome Sequence of Microcystis aeruginosa TAIHU98, a Nontoxic Bloom-Forming Strain Isolated from Taihu Lake, China.</title>
        <authorList>
            <person name="Yang C."/>
            <person name="Zhang W."/>
            <person name="Ren M."/>
            <person name="Song L."/>
            <person name="Li T."/>
            <person name="Zhao J."/>
        </authorList>
    </citation>
    <scope>NUCLEOTIDE SEQUENCE [LARGE SCALE GENOMIC DNA]</scope>
    <source>
        <strain evidence="1 2">TAIHU98</strain>
    </source>
</reference>
<proteinExistence type="predicted"/>
<evidence type="ECO:0000313" key="2">
    <source>
        <dbReference type="Proteomes" id="UP000010932"/>
    </source>
</evidence>
<sequence length="44" mass="5206">MIFNDLGVIIMTQLTEERKQEIIAEVLAARATREQFLLEMKQRQ</sequence>
<dbReference type="Proteomes" id="UP000010932">
    <property type="component" value="Unassembled WGS sequence"/>
</dbReference>
<organism evidence="1 2">
    <name type="scientific">Microcystis aeruginosa TAIHU98</name>
    <dbReference type="NCBI Taxonomy" id="1134457"/>
    <lineage>
        <taxon>Bacteria</taxon>
        <taxon>Bacillati</taxon>
        <taxon>Cyanobacteriota</taxon>
        <taxon>Cyanophyceae</taxon>
        <taxon>Oscillatoriophycideae</taxon>
        <taxon>Chroococcales</taxon>
        <taxon>Microcystaceae</taxon>
        <taxon>Microcystis</taxon>
    </lineage>
</organism>
<gene>
    <name evidence="1" type="ORF">O53_4399</name>
</gene>
<accession>L7E0X3</accession>
<dbReference type="AlphaFoldDB" id="L7E0X3"/>
<name>L7E0X3_MICAE</name>
<protein>
    <submittedName>
        <fullName evidence="1">Uncharacterized protein</fullName>
    </submittedName>
</protein>
<dbReference type="EMBL" id="ANKQ01000003">
    <property type="protein sequence ID" value="ELP52674.1"/>
    <property type="molecule type" value="Genomic_DNA"/>
</dbReference>
<dbReference type="PATRIC" id="fig|1134457.3.peg.4244"/>
<evidence type="ECO:0000313" key="1">
    <source>
        <dbReference type="EMBL" id="ELP52674.1"/>
    </source>
</evidence>
<comment type="caution">
    <text evidence="1">The sequence shown here is derived from an EMBL/GenBank/DDBJ whole genome shotgun (WGS) entry which is preliminary data.</text>
</comment>